<sequence length="1005" mass="114588">MEFFFYFLIIILFIAVFANFANLKQQITALQNQLTELQQHLLSFTQQLYQSDKTHVEEENSTTQEESVLNSPSISKNKTNFIEIEQKMAQSTVNMHSNEIEESNSESVTVELETIQPLKPSHQQETFSNLAINEQNEPVLPDTTGQSDSESIVENTLSVEHDGAKVETLTIIEQAFSPQITEPDNQPEIKQDSSDPFESYHKHSRSNETNIAYSLFNWLIKVNIITKIAIIILFLGLTYLFKYGIEHQRHYLSPEVRILGALILGIGLLAIGWKLRRKRQIYALILQGGAIAILYLTIFAAFKLYELIPALITFAILVVICSSSILFSILQRTISLAIIACVGGYVTPILLSDGSGNHVALFSYYLMISTAILIISITQSWRILNLIGFTFTFIVSLVWGIQSFTPEFYKECQIFILGNLVIYGVLAVLLSIRSIHNKEKYQNIIDLLLLFGAPLCGFGLQYAITQQWEFGPAFSSLGFGLFYLVGAFIIFHLWKSLAKTLSLYWLAIGVSFITLAIPLALSANWTATLWMFEGTAITWIMLSQKYYRTALSGTLIMSLGIISAAISLENNQLTPILYASLLGISSTVLLVNTCLWHQYGQKNEVTKLIKSFCLSIAVVVWISWILLSIPLFLQQIILQIPLILLCFTASFWLWYFIGKKINWNIICHGMLLLWAVLAISLLKSHDVSCYYFSSYWPCNLAWIAAFISGYIYLYKIQDSKINSNTGINNRFILLHISLFWMLLGWFSREIFHLFDTLPWGYEVIKWSLLATIASGITLLFYILIKRQYITSFTLIKSYWSIGLLPLISYMAFYLIVGLGMSGQIIYWPYIPIINPLDESAIFSLIMFCVWLKLAMNYWQIENKTTNLANFKIPLPNLIVILLLTLTFLWANSIVLRCLSQTFDISWSTFNLWHNNIVQMTLSLLWMLSAVILIAIGHRYSLRKIWFCGQLMQMIVIIKLIFVDIREIDGLLRAFAFIGVALLMLLIGYFAPLPPKQNDESVVENE</sequence>
<evidence type="ECO:0000256" key="2">
    <source>
        <dbReference type="SAM" id="MobiDB-lite"/>
    </source>
</evidence>
<accession>A0A2V4E5G7</accession>
<dbReference type="RefSeq" id="WP_110432482.1">
    <property type="nucleotide sequence ID" value="NZ_QGLR01000004.1"/>
</dbReference>
<evidence type="ECO:0000313" key="5">
    <source>
        <dbReference type="Proteomes" id="UP000247932"/>
    </source>
</evidence>
<feature type="transmembrane region" description="Helical" evidence="3">
    <location>
        <begin position="383"/>
        <end position="402"/>
    </location>
</feature>
<feature type="transmembrane region" description="Helical" evidence="3">
    <location>
        <begin position="766"/>
        <end position="784"/>
    </location>
</feature>
<feature type="transmembrane region" description="Helical" evidence="3">
    <location>
        <begin position="796"/>
        <end position="820"/>
    </location>
</feature>
<dbReference type="PIRSF" id="PIRSF035905">
    <property type="entry name" value="UCP035905_mp"/>
    <property type="match status" value="1"/>
</dbReference>
<feature type="transmembrane region" description="Helical" evidence="3">
    <location>
        <begin position="224"/>
        <end position="245"/>
    </location>
</feature>
<evidence type="ECO:0000256" key="1">
    <source>
        <dbReference type="SAM" id="Coils"/>
    </source>
</evidence>
<feature type="transmembrane region" description="Helical" evidence="3">
    <location>
        <begin position="550"/>
        <end position="570"/>
    </location>
</feature>
<feature type="transmembrane region" description="Helical" evidence="3">
    <location>
        <begin position="358"/>
        <end position="376"/>
    </location>
</feature>
<dbReference type="Proteomes" id="UP000247932">
    <property type="component" value="Unassembled WGS sequence"/>
</dbReference>
<feature type="transmembrane region" description="Helical" evidence="3">
    <location>
        <begin position="694"/>
        <end position="715"/>
    </location>
</feature>
<feature type="transmembrane region" description="Helical" evidence="3">
    <location>
        <begin position="970"/>
        <end position="990"/>
    </location>
</feature>
<dbReference type="AlphaFoldDB" id="A0A2V4E5G7"/>
<proteinExistence type="predicted"/>
<keyword evidence="3" id="KW-0472">Membrane</keyword>
<feature type="transmembrane region" description="Helical" evidence="3">
    <location>
        <begin position="527"/>
        <end position="543"/>
    </location>
</feature>
<feature type="transmembrane region" description="Helical" evidence="3">
    <location>
        <begin position="6"/>
        <end position="23"/>
    </location>
</feature>
<feature type="transmembrane region" description="Helical" evidence="3">
    <location>
        <begin position="663"/>
        <end position="682"/>
    </location>
</feature>
<feature type="transmembrane region" description="Helical" evidence="3">
    <location>
        <begin position="470"/>
        <end position="491"/>
    </location>
</feature>
<feature type="region of interest" description="Disordered" evidence="2">
    <location>
        <begin position="180"/>
        <end position="201"/>
    </location>
</feature>
<evidence type="ECO:0008006" key="6">
    <source>
        <dbReference type="Google" id="ProtNLM"/>
    </source>
</evidence>
<name>A0A2V4E5G7_9GAMM</name>
<feature type="transmembrane region" description="Helical" evidence="3">
    <location>
        <begin position="915"/>
        <end position="935"/>
    </location>
</feature>
<feature type="transmembrane region" description="Helical" evidence="3">
    <location>
        <begin position="727"/>
        <end position="746"/>
    </location>
</feature>
<evidence type="ECO:0000256" key="3">
    <source>
        <dbReference type="SAM" id="Phobius"/>
    </source>
</evidence>
<dbReference type="InterPro" id="IPR019286">
    <property type="entry name" value="DUF2339_TM"/>
</dbReference>
<protein>
    <recommendedName>
        <fullName evidence="6">DUF2339 domain-containing protein</fullName>
    </recommendedName>
</protein>
<feature type="compositionally biased region" description="Polar residues" evidence="2">
    <location>
        <begin position="61"/>
        <end position="73"/>
    </location>
</feature>
<keyword evidence="5" id="KW-1185">Reference proteome</keyword>
<feature type="compositionally biased region" description="Basic and acidic residues" evidence="2">
    <location>
        <begin position="187"/>
        <end position="201"/>
    </location>
</feature>
<organism evidence="4 5">
    <name type="scientific">Gilliamella apicola</name>
    <dbReference type="NCBI Taxonomy" id="1196095"/>
    <lineage>
        <taxon>Bacteria</taxon>
        <taxon>Pseudomonadati</taxon>
        <taxon>Pseudomonadota</taxon>
        <taxon>Gammaproteobacteria</taxon>
        <taxon>Orbales</taxon>
        <taxon>Orbaceae</taxon>
        <taxon>Gilliamella</taxon>
    </lineage>
</organism>
<feature type="transmembrane region" description="Helical" evidence="3">
    <location>
        <begin position="257"/>
        <end position="275"/>
    </location>
</feature>
<gene>
    <name evidence="4" type="ORF">DKK70_01835</name>
</gene>
<feature type="transmembrane region" description="Helical" evidence="3">
    <location>
        <begin position="576"/>
        <end position="596"/>
    </location>
</feature>
<feature type="transmembrane region" description="Helical" evidence="3">
    <location>
        <begin position="282"/>
        <end position="302"/>
    </location>
</feature>
<feature type="coiled-coil region" evidence="1">
    <location>
        <begin position="20"/>
        <end position="47"/>
    </location>
</feature>
<keyword evidence="3" id="KW-0812">Transmembrane</keyword>
<feature type="transmembrane region" description="Helical" evidence="3">
    <location>
        <begin position="334"/>
        <end position="352"/>
    </location>
</feature>
<dbReference type="Pfam" id="PF10101">
    <property type="entry name" value="DUF2339"/>
    <property type="match status" value="1"/>
</dbReference>
<comment type="caution">
    <text evidence="4">The sequence shown here is derived from an EMBL/GenBank/DDBJ whole genome shotgun (WGS) entry which is preliminary data.</text>
</comment>
<feature type="region of interest" description="Disordered" evidence="2">
    <location>
        <begin position="53"/>
        <end position="73"/>
    </location>
</feature>
<keyword evidence="1" id="KW-0175">Coiled coil</keyword>
<reference evidence="4 5" key="1">
    <citation type="submission" date="2018-05" db="EMBL/GenBank/DDBJ databases">
        <title>Reference genomes for bee gut microbiota database.</title>
        <authorList>
            <person name="Ellegaard K.M."/>
        </authorList>
    </citation>
    <scope>NUCLEOTIDE SEQUENCE [LARGE SCALE GENOMIC DNA]</scope>
    <source>
        <strain evidence="4 5">ESL0182</strain>
    </source>
</reference>
<feature type="transmembrane region" description="Helical" evidence="3">
    <location>
        <begin position="840"/>
        <end position="860"/>
    </location>
</feature>
<dbReference type="PANTHER" id="PTHR38434:SF1">
    <property type="entry name" value="BLL2549 PROTEIN"/>
    <property type="match status" value="1"/>
</dbReference>
<dbReference type="OrthoDB" id="207428at2"/>
<evidence type="ECO:0000313" key="4">
    <source>
        <dbReference type="EMBL" id="PXZ08535.1"/>
    </source>
</evidence>
<feature type="transmembrane region" description="Helical" evidence="3">
    <location>
        <begin position="444"/>
        <end position="464"/>
    </location>
</feature>
<feature type="transmembrane region" description="Helical" evidence="3">
    <location>
        <begin position="503"/>
        <end position="521"/>
    </location>
</feature>
<dbReference type="InterPro" id="IPR014600">
    <property type="entry name" value="UCP035905_mem"/>
</dbReference>
<feature type="transmembrane region" description="Helical" evidence="3">
    <location>
        <begin position="414"/>
        <end position="432"/>
    </location>
</feature>
<feature type="transmembrane region" description="Helical" evidence="3">
    <location>
        <begin position="308"/>
        <end position="327"/>
    </location>
</feature>
<keyword evidence="3" id="KW-1133">Transmembrane helix</keyword>
<feature type="transmembrane region" description="Helical" evidence="3">
    <location>
        <begin position="872"/>
        <end position="895"/>
    </location>
</feature>
<dbReference type="EMBL" id="QGLR01000004">
    <property type="protein sequence ID" value="PXZ08535.1"/>
    <property type="molecule type" value="Genomic_DNA"/>
</dbReference>
<feature type="transmembrane region" description="Helical" evidence="3">
    <location>
        <begin position="636"/>
        <end position="656"/>
    </location>
</feature>
<dbReference type="PANTHER" id="PTHR38434">
    <property type="entry name" value="BLL2549 PROTEIN"/>
    <property type="match status" value="1"/>
</dbReference>
<feature type="transmembrane region" description="Helical" evidence="3">
    <location>
        <begin position="608"/>
        <end position="630"/>
    </location>
</feature>